<name>A0AAU6WPE2_9FLAO</name>
<keyword evidence="2" id="KW-1185">Reference proteome</keyword>
<evidence type="ECO:0000313" key="2">
    <source>
        <dbReference type="Proteomes" id="UP001463665"/>
    </source>
</evidence>
<sequence length="88" mass="10156">MTKLIRFWFTFEHSTTLPPTLKLGCGITGYNYEDALILLKQKVFKGNEEIVIKDCVENINLTNLDSNHILPNILPPNFRGVWYPLGYN</sequence>
<dbReference type="RefSeq" id="WP_256041098.1">
    <property type="nucleotide sequence ID" value="NZ_CP154834.1"/>
</dbReference>
<dbReference type="EMBL" id="CP154834">
    <property type="protein sequence ID" value="XAO73925.1"/>
    <property type="molecule type" value="Genomic_DNA"/>
</dbReference>
<protein>
    <submittedName>
        <fullName evidence="1">Uncharacterized protein</fullName>
    </submittedName>
</protein>
<dbReference type="AlphaFoldDB" id="A0AAU6WPE2"/>
<evidence type="ECO:0000313" key="1">
    <source>
        <dbReference type="EMBL" id="XAO73925.1"/>
    </source>
</evidence>
<dbReference type="Proteomes" id="UP001463665">
    <property type="component" value="Chromosome"/>
</dbReference>
<reference evidence="1 2" key="1">
    <citation type="submission" date="2024-04" db="EMBL/GenBank/DDBJ databases">
        <title>Genome sequencing and assembly of rice foliar adapted Chryseobacterium endophyticum OsEnb-ALM-A6.</title>
        <authorList>
            <person name="Kumar S."/>
            <person name="Javed M."/>
            <person name="Chouhan V."/>
            <person name="Charishma K."/>
            <person name="Patel A."/>
            <person name="Kumar M."/>
            <person name="Sahu K.P."/>
            <person name="Kumar A."/>
        </authorList>
    </citation>
    <scope>NUCLEOTIDE SEQUENCE [LARGE SCALE GENOMIC DNA]</scope>
    <source>
        <strain evidence="1 2">OsEnb-ALM-A6</strain>
    </source>
</reference>
<gene>
    <name evidence="1" type="ORF">AAFP95_19935</name>
</gene>
<organism evidence="1 2">
    <name type="scientific">Chryseobacterium endophyticum</name>
    <dbReference type="NCBI Taxonomy" id="1854762"/>
    <lineage>
        <taxon>Bacteria</taxon>
        <taxon>Pseudomonadati</taxon>
        <taxon>Bacteroidota</taxon>
        <taxon>Flavobacteriia</taxon>
        <taxon>Flavobacteriales</taxon>
        <taxon>Weeksellaceae</taxon>
        <taxon>Chryseobacterium group</taxon>
        <taxon>Chryseobacterium</taxon>
    </lineage>
</organism>
<proteinExistence type="predicted"/>
<accession>A0AAU6WPE2</accession>